<dbReference type="AlphaFoldDB" id="A0A409XEH6"/>
<keyword evidence="2" id="KW-1185">Reference proteome</keyword>
<dbReference type="Proteomes" id="UP000283269">
    <property type="component" value="Unassembled WGS sequence"/>
</dbReference>
<dbReference type="EMBL" id="NHYD01001927">
    <property type="protein sequence ID" value="PPQ89188.1"/>
    <property type="molecule type" value="Genomic_DNA"/>
</dbReference>
<dbReference type="InParanoid" id="A0A409XEH6"/>
<evidence type="ECO:0000313" key="1">
    <source>
        <dbReference type="EMBL" id="PPQ89188.1"/>
    </source>
</evidence>
<protein>
    <submittedName>
        <fullName evidence="1">Uncharacterized protein</fullName>
    </submittedName>
</protein>
<proteinExistence type="predicted"/>
<organism evidence="1 2">
    <name type="scientific">Psilocybe cyanescens</name>
    <dbReference type="NCBI Taxonomy" id="93625"/>
    <lineage>
        <taxon>Eukaryota</taxon>
        <taxon>Fungi</taxon>
        <taxon>Dikarya</taxon>
        <taxon>Basidiomycota</taxon>
        <taxon>Agaricomycotina</taxon>
        <taxon>Agaricomycetes</taxon>
        <taxon>Agaricomycetidae</taxon>
        <taxon>Agaricales</taxon>
        <taxon>Agaricineae</taxon>
        <taxon>Strophariaceae</taxon>
        <taxon>Psilocybe</taxon>
    </lineage>
</organism>
<sequence length="74" mass="8145">MAVRAIGREASFLQDFSQKRSCVVLSAINGESIFNVEAEKLEKIPNKRFGVLRTSRPVSRAAAHVPSIVTGQQF</sequence>
<comment type="caution">
    <text evidence="1">The sequence shown here is derived from an EMBL/GenBank/DDBJ whole genome shotgun (WGS) entry which is preliminary data.</text>
</comment>
<reference evidence="1 2" key="1">
    <citation type="journal article" date="2018" name="Evol. Lett.">
        <title>Horizontal gene cluster transfer increased hallucinogenic mushroom diversity.</title>
        <authorList>
            <person name="Reynolds H.T."/>
            <person name="Vijayakumar V."/>
            <person name="Gluck-Thaler E."/>
            <person name="Korotkin H.B."/>
            <person name="Matheny P.B."/>
            <person name="Slot J.C."/>
        </authorList>
    </citation>
    <scope>NUCLEOTIDE SEQUENCE [LARGE SCALE GENOMIC DNA]</scope>
    <source>
        <strain evidence="1 2">2631</strain>
    </source>
</reference>
<accession>A0A409XEH6</accession>
<name>A0A409XEH6_PSICY</name>
<evidence type="ECO:0000313" key="2">
    <source>
        <dbReference type="Proteomes" id="UP000283269"/>
    </source>
</evidence>
<gene>
    <name evidence="1" type="ORF">CVT25_001157</name>
</gene>